<accession>A0A1Y6MC95</accession>
<dbReference type="InterPro" id="IPR003593">
    <property type="entry name" value="AAA+_ATPase"/>
</dbReference>
<dbReference type="Pfam" id="PF13191">
    <property type="entry name" value="AAA_16"/>
    <property type="match status" value="1"/>
</dbReference>
<proteinExistence type="predicted"/>
<gene>
    <name evidence="2" type="ORF">PAND9192_01219</name>
</gene>
<dbReference type="EMBL" id="FYAJ01000002">
    <property type="protein sequence ID" value="SMY34217.1"/>
    <property type="molecule type" value="Genomic_DNA"/>
</dbReference>
<dbReference type="InterPro" id="IPR027417">
    <property type="entry name" value="P-loop_NTPase"/>
</dbReference>
<sequence>MTIAQLDNFDFLERLHNVLKPSKPIDSIEQLWGRKKQLQELEVALHADGRHAFILGDRGVGKSSLAQTAAHLLQSSDNQPIIVSCDYTSTLTGIISAILNEALASIDISERSHKIAFKPPLLSFEFSEQLSNKPSLPEVIDPLTATMALDSLSKWHSEKTIIVIDEFDQMPDDQRKAFGVLLKQLGDKGSKVKLIFTGIGQSLDSLMDGHLSSFRQLHQVKLDVLPWDGRFKIIETAFNEFNIKLPEDIRYKIAGLSDGFPSYVHLICEKILVAAHFSDDPITEINFSLFLQALDDAINSVSEILRKSYDQATDGKPEYIHHILWAMADSADLIRSYEHITFSYSDIVNQLELEALDEDKFKKEFAKLRNKSYGCILKRAFDNRPGWFAFRENVIRGFIRMCAEKSNVQLDFERYFTAHTASARTVGTQRKYQPLTEVERNVEYLKRKD</sequence>
<dbReference type="RefSeq" id="WP_087853002.1">
    <property type="nucleotide sequence ID" value="NZ_FYAJ01000002.1"/>
</dbReference>
<dbReference type="SMART" id="SM00382">
    <property type="entry name" value="AAA"/>
    <property type="match status" value="1"/>
</dbReference>
<name>A0A1Y6MC95_9GAMM</name>
<dbReference type="AlphaFoldDB" id="A0A1Y6MC95"/>
<reference evidence="3" key="1">
    <citation type="submission" date="2017-06" db="EMBL/GenBank/DDBJ databases">
        <authorList>
            <person name="Rodrigo-Torres L."/>
            <person name="Arahal R.D."/>
            <person name="Lucena T."/>
        </authorList>
    </citation>
    <scope>NUCLEOTIDE SEQUENCE [LARGE SCALE GENOMIC DNA]</scope>
    <source>
        <strain evidence="3">CECT 9192</strain>
    </source>
</reference>
<feature type="domain" description="AAA+ ATPase" evidence="1">
    <location>
        <begin position="48"/>
        <end position="223"/>
    </location>
</feature>
<dbReference type="PANTHER" id="PTHR34301:SF8">
    <property type="entry name" value="ATPASE DOMAIN-CONTAINING PROTEIN"/>
    <property type="match status" value="1"/>
</dbReference>
<evidence type="ECO:0000259" key="1">
    <source>
        <dbReference type="SMART" id="SM00382"/>
    </source>
</evidence>
<dbReference type="InterPro" id="IPR041664">
    <property type="entry name" value="AAA_16"/>
</dbReference>
<dbReference type="Proteomes" id="UP000195719">
    <property type="component" value="Unassembled WGS sequence"/>
</dbReference>
<protein>
    <submittedName>
        <fullName evidence="2">Archaeal ATPase</fullName>
    </submittedName>
</protein>
<evidence type="ECO:0000313" key="3">
    <source>
        <dbReference type="Proteomes" id="UP000195719"/>
    </source>
</evidence>
<dbReference type="PANTHER" id="PTHR34301">
    <property type="entry name" value="DNA-BINDING PROTEIN-RELATED"/>
    <property type="match status" value="1"/>
</dbReference>
<organism evidence="2 3">
    <name type="scientific">Photobacterium andalusiense</name>
    <dbReference type="NCBI Taxonomy" id="2204296"/>
    <lineage>
        <taxon>Bacteria</taxon>
        <taxon>Pseudomonadati</taxon>
        <taxon>Pseudomonadota</taxon>
        <taxon>Gammaproteobacteria</taxon>
        <taxon>Vibrionales</taxon>
        <taxon>Vibrionaceae</taxon>
        <taxon>Photobacterium</taxon>
    </lineage>
</organism>
<dbReference type="SUPFAM" id="SSF52540">
    <property type="entry name" value="P-loop containing nucleoside triphosphate hydrolases"/>
    <property type="match status" value="1"/>
</dbReference>
<dbReference type="Gene3D" id="3.40.50.300">
    <property type="entry name" value="P-loop containing nucleotide triphosphate hydrolases"/>
    <property type="match status" value="1"/>
</dbReference>
<evidence type="ECO:0000313" key="2">
    <source>
        <dbReference type="EMBL" id="SMY34217.1"/>
    </source>
</evidence>
<keyword evidence="3" id="KW-1185">Reference proteome</keyword>